<comment type="caution">
    <text evidence="3">The sequence shown here is derived from an EMBL/GenBank/DDBJ whole genome shotgun (WGS) entry which is preliminary data.</text>
</comment>
<evidence type="ECO:0000256" key="1">
    <source>
        <dbReference type="SAM" id="MobiDB-lite"/>
    </source>
</evidence>
<proteinExistence type="predicted"/>
<feature type="transmembrane region" description="Helical" evidence="2">
    <location>
        <begin position="112"/>
        <end position="133"/>
    </location>
</feature>
<feature type="region of interest" description="Disordered" evidence="1">
    <location>
        <begin position="1"/>
        <end position="22"/>
    </location>
</feature>
<evidence type="ECO:0000256" key="2">
    <source>
        <dbReference type="SAM" id="Phobius"/>
    </source>
</evidence>
<protein>
    <submittedName>
        <fullName evidence="3">Uncharacterized protein</fullName>
    </submittedName>
</protein>
<organism evidence="3 4">
    <name type="scientific">Boletus reticuloceps</name>
    <dbReference type="NCBI Taxonomy" id="495285"/>
    <lineage>
        <taxon>Eukaryota</taxon>
        <taxon>Fungi</taxon>
        <taxon>Dikarya</taxon>
        <taxon>Basidiomycota</taxon>
        <taxon>Agaricomycotina</taxon>
        <taxon>Agaricomycetes</taxon>
        <taxon>Agaricomycetidae</taxon>
        <taxon>Boletales</taxon>
        <taxon>Boletineae</taxon>
        <taxon>Boletaceae</taxon>
        <taxon>Boletoideae</taxon>
        <taxon>Boletus</taxon>
    </lineage>
</organism>
<keyword evidence="2" id="KW-0472">Membrane</keyword>
<gene>
    <name evidence="3" type="ORF">JVT61DRAFT_6394</name>
</gene>
<reference evidence="3" key="1">
    <citation type="submission" date="2021-03" db="EMBL/GenBank/DDBJ databases">
        <title>Evolutionary innovations through gain and loss of genes in the ectomycorrhizal Boletales.</title>
        <authorList>
            <person name="Wu G."/>
            <person name="Miyauchi S."/>
            <person name="Morin E."/>
            <person name="Yang Z.-L."/>
            <person name="Xu J."/>
            <person name="Martin F.M."/>
        </authorList>
    </citation>
    <scope>NUCLEOTIDE SEQUENCE</scope>
    <source>
        <strain evidence="3">BR01</strain>
    </source>
</reference>
<dbReference type="AlphaFoldDB" id="A0A8I2YKB8"/>
<accession>A0A8I2YKB8</accession>
<name>A0A8I2YKB8_9AGAM</name>
<evidence type="ECO:0000313" key="4">
    <source>
        <dbReference type="Proteomes" id="UP000683000"/>
    </source>
</evidence>
<feature type="region of interest" description="Disordered" evidence="1">
    <location>
        <begin position="36"/>
        <end position="80"/>
    </location>
</feature>
<feature type="compositionally biased region" description="Basic and acidic residues" evidence="1">
    <location>
        <begin position="52"/>
        <end position="69"/>
    </location>
</feature>
<keyword evidence="2" id="KW-0812">Transmembrane</keyword>
<evidence type="ECO:0000313" key="3">
    <source>
        <dbReference type="EMBL" id="KAG6373720.1"/>
    </source>
</evidence>
<keyword evidence="2" id="KW-1133">Transmembrane helix</keyword>
<keyword evidence="4" id="KW-1185">Reference proteome</keyword>
<sequence length="213" mass="22742">MPSLFSRSRTTSTPSKKSPANALVANAQSAYDEFGRVNSRGSGAASPFQSPLKKDAGKDKKKVGQDAKSRTRTLSSPRQDHDLGDLVARYQMAASSSSIWTDLATNLARKSLWNTIMAIFLASAMLSLVSTTWRASSTFLPSSSALAASQLPLFFPPLLLISPHQQSSASYVPFSRPAPTLLLKKQNIAGVKKLASLAHMSWACASVGVLRGS</sequence>
<dbReference type="Proteomes" id="UP000683000">
    <property type="component" value="Unassembled WGS sequence"/>
</dbReference>
<feature type="compositionally biased region" description="Low complexity" evidence="1">
    <location>
        <begin position="1"/>
        <end position="19"/>
    </location>
</feature>
<dbReference type="EMBL" id="JAGFBS010000021">
    <property type="protein sequence ID" value="KAG6373720.1"/>
    <property type="molecule type" value="Genomic_DNA"/>
</dbReference>